<dbReference type="SUPFAM" id="SSF56784">
    <property type="entry name" value="HAD-like"/>
    <property type="match status" value="1"/>
</dbReference>
<dbReference type="PRINTS" id="PR00413">
    <property type="entry name" value="HADHALOGNASE"/>
</dbReference>
<dbReference type="EC" id="3.1.3.18" evidence="4"/>
<dbReference type="SFLD" id="SFLDS00003">
    <property type="entry name" value="Haloacid_Dehalogenase"/>
    <property type="match status" value="1"/>
</dbReference>
<proteinExistence type="inferred from homology"/>
<comment type="similarity">
    <text evidence="3">Belongs to the HAD-like hydrolase superfamily. CbbY/CbbZ/Gph/YieH family.</text>
</comment>
<dbReference type="SFLD" id="SFLDG01135">
    <property type="entry name" value="C1.5.6:_HAD__Beta-PGM__Phospha"/>
    <property type="match status" value="1"/>
</dbReference>
<dbReference type="Proteomes" id="UP000501168">
    <property type="component" value="Chromosome"/>
</dbReference>
<dbReference type="InterPro" id="IPR023198">
    <property type="entry name" value="PGP-like_dom2"/>
</dbReference>
<evidence type="ECO:0000256" key="4">
    <source>
        <dbReference type="ARBA" id="ARBA00013078"/>
    </source>
</evidence>
<evidence type="ECO:0000256" key="2">
    <source>
        <dbReference type="ARBA" id="ARBA00004818"/>
    </source>
</evidence>
<organism evidence="5 6">
    <name type="scientific">Zophobihabitans entericus</name>
    <dbReference type="NCBI Taxonomy" id="1635327"/>
    <lineage>
        <taxon>Bacteria</taxon>
        <taxon>Pseudomonadati</taxon>
        <taxon>Pseudomonadota</taxon>
        <taxon>Gammaproteobacteria</taxon>
        <taxon>Orbales</taxon>
        <taxon>Orbaceae</taxon>
        <taxon>Zophobihabitans</taxon>
    </lineage>
</organism>
<name>A0A6G9ICK5_9GAMM</name>
<comment type="pathway">
    <text evidence="2">Organic acid metabolism; glycolate biosynthesis; glycolate from 2-phosphoglycolate: step 1/1.</text>
</comment>
<dbReference type="Pfam" id="PF13419">
    <property type="entry name" value="HAD_2"/>
    <property type="match status" value="1"/>
</dbReference>
<dbReference type="GO" id="GO:0008967">
    <property type="term" value="F:phosphoglycolate phosphatase activity"/>
    <property type="evidence" value="ECO:0007669"/>
    <property type="project" value="UniProtKB-EC"/>
</dbReference>
<dbReference type="KEGG" id="orb:IPMB12_09890"/>
<dbReference type="AlphaFoldDB" id="A0A6G9ICK5"/>
<dbReference type="PANTHER" id="PTHR43434">
    <property type="entry name" value="PHOSPHOGLYCOLATE PHOSPHATASE"/>
    <property type="match status" value="1"/>
</dbReference>
<sequence>MKNMKAVVFDFDGTLVDTEAAVYHATKDYFEKNYNYPFTIKTYQYFVGRNLQWLNSYTQKHLLPHFELEPFVQYVKQWKENNYHHIPMRPGALELIKRAKQHNLKLAIATSSTRDDIDVLLEKYQLLPYFDAIATADQVKELKPHPDLYLLALERLNILSAEAFAIEDTPTGSLAALNANLTTLIVTNEITEGMQFPDSVIHKPSFANILN</sequence>
<evidence type="ECO:0000313" key="6">
    <source>
        <dbReference type="Proteomes" id="UP000501168"/>
    </source>
</evidence>
<dbReference type="Gene3D" id="3.40.50.1000">
    <property type="entry name" value="HAD superfamily/HAD-like"/>
    <property type="match status" value="1"/>
</dbReference>
<dbReference type="NCBIfam" id="TIGR01509">
    <property type="entry name" value="HAD-SF-IA-v3"/>
    <property type="match status" value="1"/>
</dbReference>
<protein>
    <recommendedName>
        <fullName evidence="4">phosphoglycolate phosphatase</fullName>
        <ecNumber evidence="4">3.1.3.18</ecNumber>
    </recommendedName>
</protein>
<dbReference type="GO" id="GO:0006281">
    <property type="term" value="P:DNA repair"/>
    <property type="evidence" value="ECO:0007669"/>
    <property type="project" value="TreeGrafter"/>
</dbReference>
<dbReference type="InterPro" id="IPR041492">
    <property type="entry name" value="HAD_2"/>
</dbReference>
<dbReference type="SFLD" id="SFLDG01129">
    <property type="entry name" value="C1.5:_HAD__Beta-PGM__Phosphata"/>
    <property type="match status" value="1"/>
</dbReference>
<evidence type="ECO:0000256" key="1">
    <source>
        <dbReference type="ARBA" id="ARBA00000830"/>
    </source>
</evidence>
<dbReference type="RefSeq" id="WP_166917262.1">
    <property type="nucleotide sequence ID" value="NZ_CP050253.1"/>
</dbReference>
<dbReference type="InterPro" id="IPR036412">
    <property type="entry name" value="HAD-like_sf"/>
</dbReference>
<evidence type="ECO:0000256" key="3">
    <source>
        <dbReference type="ARBA" id="ARBA00006171"/>
    </source>
</evidence>
<dbReference type="InterPro" id="IPR006439">
    <property type="entry name" value="HAD-SF_hydro_IA"/>
</dbReference>
<gene>
    <name evidence="5" type="ORF">IPMB12_09890</name>
</gene>
<dbReference type="InterPro" id="IPR050155">
    <property type="entry name" value="HAD-like_hydrolase_sf"/>
</dbReference>
<dbReference type="PANTHER" id="PTHR43434:SF1">
    <property type="entry name" value="PHOSPHOGLYCOLATE PHOSPHATASE"/>
    <property type="match status" value="1"/>
</dbReference>
<dbReference type="InterPro" id="IPR023214">
    <property type="entry name" value="HAD_sf"/>
</dbReference>
<reference evidence="5 6" key="1">
    <citation type="submission" date="2020-03" db="EMBL/GenBank/DDBJ databases">
        <title>Complete genome sequence of Orbus sp. IPMB12 (BCRC 80908).</title>
        <authorList>
            <person name="Lo W.-S."/>
            <person name="Chang T.-H."/>
            <person name="Kuo C.-H."/>
        </authorList>
    </citation>
    <scope>NUCLEOTIDE SEQUENCE [LARGE SCALE GENOMIC DNA]</scope>
    <source>
        <strain evidence="5 6">IPMB12</strain>
    </source>
</reference>
<dbReference type="EMBL" id="CP050253">
    <property type="protein sequence ID" value="QIQ21965.1"/>
    <property type="molecule type" value="Genomic_DNA"/>
</dbReference>
<dbReference type="InParanoid" id="A0A6G9ICK5"/>
<evidence type="ECO:0000313" key="5">
    <source>
        <dbReference type="EMBL" id="QIQ21965.1"/>
    </source>
</evidence>
<keyword evidence="6" id="KW-1185">Reference proteome</keyword>
<dbReference type="Gene3D" id="1.10.150.240">
    <property type="entry name" value="Putative phosphatase, domain 2"/>
    <property type="match status" value="1"/>
</dbReference>
<dbReference type="GO" id="GO:0005829">
    <property type="term" value="C:cytosol"/>
    <property type="evidence" value="ECO:0007669"/>
    <property type="project" value="TreeGrafter"/>
</dbReference>
<comment type="catalytic activity">
    <reaction evidence="1">
        <text>2-phosphoglycolate + H2O = glycolate + phosphate</text>
        <dbReference type="Rhea" id="RHEA:14369"/>
        <dbReference type="ChEBI" id="CHEBI:15377"/>
        <dbReference type="ChEBI" id="CHEBI:29805"/>
        <dbReference type="ChEBI" id="CHEBI:43474"/>
        <dbReference type="ChEBI" id="CHEBI:58033"/>
        <dbReference type="EC" id="3.1.3.18"/>
    </reaction>
</comment>
<accession>A0A6G9ICK5</accession>